<evidence type="ECO:0000256" key="2">
    <source>
        <dbReference type="SAM" id="Phobius"/>
    </source>
</evidence>
<feature type="region of interest" description="Disordered" evidence="1">
    <location>
        <begin position="280"/>
        <end position="307"/>
    </location>
</feature>
<evidence type="ECO:0000313" key="3">
    <source>
        <dbReference type="Proteomes" id="UP000504639"/>
    </source>
</evidence>
<feature type="region of interest" description="Disordered" evidence="1">
    <location>
        <begin position="1"/>
        <end position="38"/>
    </location>
</feature>
<dbReference type="PANTHER" id="PTHR15869:SF0">
    <property type="entry name" value="ENDOMUCIN"/>
    <property type="match status" value="1"/>
</dbReference>
<dbReference type="Pfam" id="PF07010">
    <property type="entry name" value="Endomucin"/>
    <property type="match status" value="1"/>
</dbReference>
<feature type="compositionally biased region" description="Polar residues" evidence="1">
    <location>
        <begin position="145"/>
        <end position="161"/>
    </location>
</feature>
<dbReference type="Proteomes" id="UP000504639">
    <property type="component" value="Chromosome 4"/>
</dbReference>
<dbReference type="GeneID" id="116489135"/>
<evidence type="ECO:0000313" key="4">
    <source>
        <dbReference type="RefSeq" id="XP_032043158.1"/>
    </source>
</evidence>
<sequence length="307" mass="32881">MEKDEKLHENRWLGRGQRPPNSVPRERNQHGGPHTLPSLLPSQCMHFEETEIPQGNVGVSAPVTTLTSVSEAVSEAVSMSSSQVTSLQPSVLANTAAKATTVSVTTGSMPSSTTAKQGTTEGTTVTTVQQTTAPTLAARNEDDNTTSTAQVNGTQATQNESVGALSTKRWPLPPTTSPQKHASSETSSLHVITLTEPSNVVVTESSPGNTKMQEGIIRYSNVILPVVITLIVITFSVFSLVALYRICHKKAPERQENGTEQAQLDKEGVKLLSVKITTPETGEYSSQGKNRTQQCNDSSSHLSNNYV</sequence>
<name>A0A6J3D0M2_AYTFU</name>
<accession>A0A6J3D0M2</accession>
<feature type="transmembrane region" description="Helical" evidence="2">
    <location>
        <begin position="222"/>
        <end position="244"/>
    </location>
</feature>
<gene>
    <name evidence="4" type="primary">EMCN</name>
</gene>
<keyword evidence="2" id="KW-0472">Membrane</keyword>
<feature type="compositionally biased region" description="Basic and acidic residues" evidence="1">
    <location>
        <begin position="1"/>
        <end position="12"/>
    </location>
</feature>
<reference evidence="4" key="1">
    <citation type="submission" date="2025-08" db="UniProtKB">
        <authorList>
            <consortium name="RefSeq"/>
        </authorList>
    </citation>
    <scope>IDENTIFICATION</scope>
    <source>
        <tissue evidence="4">Lung</tissue>
    </source>
</reference>
<dbReference type="KEGG" id="aful:116489135"/>
<proteinExistence type="predicted"/>
<protein>
    <submittedName>
        <fullName evidence="4">Endomucin isoform X1</fullName>
    </submittedName>
</protein>
<dbReference type="PANTHER" id="PTHR15869">
    <property type="entry name" value="ENDOMUCIN-RELATED"/>
    <property type="match status" value="1"/>
</dbReference>
<keyword evidence="3" id="KW-1185">Reference proteome</keyword>
<keyword evidence="2" id="KW-1133">Transmembrane helix</keyword>
<feature type="region of interest" description="Disordered" evidence="1">
    <location>
        <begin position="104"/>
        <end position="187"/>
    </location>
</feature>
<dbReference type="CTD" id="51705"/>
<dbReference type="InterPro" id="IPR010740">
    <property type="entry name" value="Endomucin"/>
</dbReference>
<organism evidence="3 4">
    <name type="scientific">Aythya fuligula</name>
    <name type="common">Tufted duck</name>
    <name type="synonym">Anas fuligula</name>
    <dbReference type="NCBI Taxonomy" id="219594"/>
    <lineage>
        <taxon>Eukaryota</taxon>
        <taxon>Metazoa</taxon>
        <taxon>Chordata</taxon>
        <taxon>Craniata</taxon>
        <taxon>Vertebrata</taxon>
        <taxon>Euteleostomi</taxon>
        <taxon>Archelosauria</taxon>
        <taxon>Archosauria</taxon>
        <taxon>Dinosauria</taxon>
        <taxon>Saurischia</taxon>
        <taxon>Theropoda</taxon>
        <taxon>Coelurosauria</taxon>
        <taxon>Aves</taxon>
        <taxon>Neognathae</taxon>
        <taxon>Galloanserae</taxon>
        <taxon>Anseriformes</taxon>
        <taxon>Anatidae</taxon>
        <taxon>Aythyinae</taxon>
        <taxon>Aythya</taxon>
    </lineage>
</organism>
<dbReference type="AlphaFoldDB" id="A0A6J3D0M2"/>
<feature type="compositionally biased region" description="Polar residues" evidence="1">
    <location>
        <begin position="177"/>
        <end position="187"/>
    </location>
</feature>
<dbReference type="InParanoid" id="A0A6J3D0M2"/>
<feature type="compositionally biased region" description="Low complexity" evidence="1">
    <location>
        <begin position="113"/>
        <end position="135"/>
    </location>
</feature>
<keyword evidence="2" id="KW-0812">Transmembrane</keyword>
<dbReference type="RefSeq" id="XP_032043158.1">
    <property type="nucleotide sequence ID" value="XM_032187267.1"/>
</dbReference>
<evidence type="ECO:0000256" key="1">
    <source>
        <dbReference type="SAM" id="MobiDB-lite"/>
    </source>
</evidence>